<dbReference type="GO" id="GO:0045332">
    <property type="term" value="P:phospholipid translocation"/>
    <property type="evidence" value="ECO:0007669"/>
    <property type="project" value="TreeGrafter"/>
</dbReference>
<dbReference type="GO" id="GO:0005802">
    <property type="term" value="C:trans-Golgi network"/>
    <property type="evidence" value="ECO:0007669"/>
    <property type="project" value="TreeGrafter"/>
</dbReference>
<dbReference type="Pfam" id="PF16209">
    <property type="entry name" value="PhoLip_ATPase_N"/>
    <property type="match status" value="1"/>
</dbReference>
<dbReference type="GO" id="GO:0007030">
    <property type="term" value="P:Golgi organization"/>
    <property type="evidence" value="ECO:0007669"/>
    <property type="project" value="TreeGrafter"/>
</dbReference>
<dbReference type="GO" id="GO:0005886">
    <property type="term" value="C:plasma membrane"/>
    <property type="evidence" value="ECO:0007669"/>
    <property type="project" value="TreeGrafter"/>
</dbReference>
<dbReference type="PANTHER" id="PTHR24092">
    <property type="entry name" value="PROBABLE PHOSPHOLIPID-TRANSPORTING ATPASE"/>
    <property type="match status" value="1"/>
</dbReference>
<proteinExistence type="predicted"/>
<accession>A0A8D0HHY1</accession>
<evidence type="ECO:0000259" key="1">
    <source>
        <dbReference type="Pfam" id="PF16209"/>
    </source>
</evidence>
<reference evidence="2" key="1">
    <citation type="submission" date="2025-08" db="UniProtKB">
        <authorList>
            <consortium name="Ensembl"/>
        </authorList>
    </citation>
    <scope>IDENTIFICATION</scope>
</reference>
<gene>
    <name evidence="2" type="primary">ATP8B3</name>
</gene>
<evidence type="ECO:0000313" key="2">
    <source>
        <dbReference type="Ensembl" id="ENSSPUP00000020729.1"/>
    </source>
</evidence>
<dbReference type="SUPFAM" id="SSF81665">
    <property type="entry name" value="Calcium ATPase, transmembrane domain M"/>
    <property type="match status" value="1"/>
</dbReference>
<name>A0A8D0HHY1_SPHPU</name>
<dbReference type="AlphaFoldDB" id="A0A8D0HHY1"/>
<keyword evidence="3" id="KW-1185">Reference proteome</keyword>
<organism evidence="2 3">
    <name type="scientific">Sphenodon punctatus</name>
    <name type="common">Tuatara</name>
    <name type="synonym">Hatteria punctata</name>
    <dbReference type="NCBI Taxonomy" id="8508"/>
    <lineage>
        <taxon>Eukaryota</taxon>
        <taxon>Metazoa</taxon>
        <taxon>Chordata</taxon>
        <taxon>Craniata</taxon>
        <taxon>Vertebrata</taxon>
        <taxon>Euteleostomi</taxon>
        <taxon>Lepidosauria</taxon>
        <taxon>Sphenodontia</taxon>
        <taxon>Sphenodontidae</taxon>
        <taxon>Sphenodon</taxon>
    </lineage>
</organism>
<dbReference type="InterPro" id="IPR023298">
    <property type="entry name" value="ATPase_P-typ_TM_dom_sf"/>
</dbReference>
<evidence type="ECO:0000313" key="3">
    <source>
        <dbReference type="Proteomes" id="UP000694392"/>
    </source>
</evidence>
<feature type="domain" description="P-type ATPase N-terminal" evidence="1">
    <location>
        <begin position="34"/>
        <end position="99"/>
    </location>
</feature>
<dbReference type="InterPro" id="IPR032631">
    <property type="entry name" value="P-type_ATPase_N"/>
</dbReference>
<reference evidence="2" key="2">
    <citation type="submission" date="2025-09" db="UniProtKB">
        <authorList>
            <consortium name="Ensembl"/>
        </authorList>
    </citation>
    <scope>IDENTIFICATION</scope>
</reference>
<sequence>IGKMIQRVNLLNDKQIQLNFTWVVKANDRAFHDQFKKKIHCCLSKRKYADNAIKTAKYNILTFLPLNLYEQFQRTANLYFLFCILLQTVPEISTLPWFALLLPLTILLSIRGIRDLIDDIVSYGVSSEALSLSRLLSKADLLLLSSSEPNSLCLGLTLLAGGAPGKVTCEEPNSRMHSFVGTLEWRGEKYPLDSEQILLRGCRIRNTEMCYGLVIYAGFDSKIMKNCGKIKLKKTKLNSMMDQLVLIVSSSPAGSNAPAGGLVIQSNARWQVQGCCIHFPAFGVPKEGHALPPGI</sequence>
<protein>
    <submittedName>
        <fullName evidence="2">ATPase phospholipid transporting 8B3</fullName>
    </submittedName>
</protein>
<dbReference type="Proteomes" id="UP000694392">
    <property type="component" value="Unplaced"/>
</dbReference>
<dbReference type="GO" id="GO:0140326">
    <property type="term" value="F:ATPase-coupled intramembrane lipid transporter activity"/>
    <property type="evidence" value="ECO:0007669"/>
    <property type="project" value="TreeGrafter"/>
</dbReference>
<dbReference type="PANTHER" id="PTHR24092:SF78">
    <property type="entry name" value="PHOSPHOLIPID-TRANSPORTING ATPASE IK"/>
    <property type="match status" value="1"/>
</dbReference>
<dbReference type="GeneTree" id="ENSGT00940000160463"/>
<dbReference type="Ensembl" id="ENSSPUT00000022088.1">
    <property type="protein sequence ID" value="ENSSPUP00000020729.1"/>
    <property type="gene ID" value="ENSSPUG00000015886.1"/>
</dbReference>